<evidence type="ECO:0000313" key="4">
    <source>
        <dbReference type="Proteomes" id="UP000193685"/>
    </source>
</evidence>
<proteinExistence type="predicted"/>
<evidence type="ECO:0000256" key="1">
    <source>
        <dbReference type="SAM" id="MobiDB-lite"/>
    </source>
</evidence>
<feature type="signal peptide" evidence="2">
    <location>
        <begin position="1"/>
        <end position="21"/>
    </location>
</feature>
<accession>A0A1Y2EYA7</accession>
<comment type="caution">
    <text evidence="3">The sequence shown here is derived from an EMBL/GenBank/DDBJ whole genome shotgun (WGS) entry which is preliminary data.</text>
</comment>
<evidence type="ECO:0000313" key="3">
    <source>
        <dbReference type="EMBL" id="ORY76611.1"/>
    </source>
</evidence>
<gene>
    <name evidence="3" type="ORF">BCR37DRAFT_395164</name>
</gene>
<feature type="region of interest" description="Disordered" evidence="1">
    <location>
        <begin position="20"/>
        <end position="47"/>
    </location>
</feature>
<evidence type="ECO:0000256" key="2">
    <source>
        <dbReference type="SAM" id="SignalP"/>
    </source>
</evidence>
<sequence length="139" mass="15352">MLSPKTLLAIAVAIQIASVRSEHHHHPHQKKHQGNPDHVGTSKSGSLPDVLRDSRQNFLSCSSADGKNRLEVAYDLIASPSNKYVSVKNGADVRFSLARLFGEKSDAKVREHLDNNIINDITCNGQVKKEVNIRGQFQC</sequence>
<organism evidence="3 4">
    <name type="scientific">Protomyces lactucae-debilis</name>
    <dbReference type="NCBI Taxonomy" id="2754530"/>
    <lineage>
        <taxon>Eukaryota</taxon>
        <taxon>Fungi</taxon>
        <taxon>Dikarya</taxon>
        <taxon>Ascomycota</taxon>
        <taxon>Taphrinomycotina</taxon>
        <taxon>Taphrinomycetes</taxon>
        <taxon>Taphrinales</taxon>
        <taxon>Protomycetaceae</taxon>
        <taxon>Protomyces</taxon>
    </lineage>
</organism>
<feature type="chain" id="PRO_5012305204" evidence="2">
    <location>
        <begin position="22"/>
        <end position="139"/>
    </location>
</feature>
<keyword evidence="2" id="KW-0732">Signal</keyword>
<protein>
    <submittedName>
        <fullName evidence="3">Uncharacterized protein</fullName>
    </submittedName>
</protein>
<name>A0A1Y2EYA7_PROLT</name>
<feature type="compositionally biased region" description="Basic residues" evidence="1">
    <location>
        <begin position="22"/>
        <end position="33"/>
    </location>
</feature>
<dbReference type="AlphaFoldDB" id="A0A1Y2EYA7"/>
<dbReference type="GeneID" id="63788186"/>
<dbReference type="RefSeq" id="XP_040722691.1">
    <property type="nucleotide sequence ID" value="XM_040871587.1"/>
</dbReference>
<dbReference type="Proteomes" id="UP000193685">
    <property type="component" value="Unassembled WGS sequence"/>
</dbReference>
<keyword evidence="4" id="KW-1185">Reference proteome</keyword>
<reference evidence="3 4" key="1">
    <citation type="submission" date="2016-07" db="EMBL/GenBank/DDBJ databases">
        <title>Pervasive Adenine N6-methylation of Active Genes in Fungi.</title>
        <authorList>
            <consortium name="DOE Joint Genome Institute"/>
            <person name="Mondo S.J."/>
            <person name="Dannebaum R.O."/>
            <person name="Kuo R.C."/>
            <person name="Labutti K."/>
            <person name="Haridas S."/>
            <person name="Kuo A."/>
            <person name="Salamov A."/>
            <person name="Ahrendt S.R."/>
            <person name="Lipzen A."/>
            <person name="Sullivan W."/>
            <person name="Andreopoulos W.B."/>
            <person name="Clum A."/>
            <person name="Lindquist E."/>
            <person name="Daum C."/>
            <person name="Ramamoorthy G.K."/>
            <person name="Gryganskyi A."/>
            <person name="Culley D."/>
            <person name="Magnuson J.K."/>
            <person name="James T.Y."/>
            <person name="O'Malley M.A."/>
            <person name="Stajich J.E."/>
            <person name="Spatafora J.W."/>
            <person name="Visel A."/>
            <person name="Grigoriev I.V."/>
        </authorList>
    </citation>
    <scope>NUCLEOTIDE SEQUENCE [LARGE SCALE GENOMIC DNA]</scope>
    <source>
        <strain evidence="3 4">12-1054</strain>
    </source>
</reference>
<dbReference type="EMBL" id="MCFI01000022">
    <property type="protein sequence ID" value="ORY76611.1"/>
    <property type="molecule type" value="Genomic_DNA"/>
</dbReference>